<dbReference type="SUPFAM" id="SSF48726">
    <property type="entry name" value="Immunoglobulin"/>
    <property type="match status" value="6"/>
</dbReference>
<dbReference type="SUPFAM" id="SSF49265">
    <property type="entry name" value="Fibronectin type III"/>
    <property type="match status" value="3"/>
</dbReference>
<feature type="region of interest" description="Disordered" evidence="4">
    <location>
        <begin position="1214"/>
        <end position="1444"/>
    </location>
</feature>
<evidence type="ECO:0000256" key="3">
    <source>
        <dbReference type="ARBA" id="ARBA00023319"/>
    </source>
</evidence>
<keyword evidence="1" id="KW-0677">Repeat</keyword>
<feature type="compositionally biased region" description="Basic and acidic residues" evidence="4">
    <location>
        <begin position="1338"/>
        <end position="1377"/>
    </location>
</feature>
<accession>A0AAV2HFE7</accession>
<feature type="compositionally biased region" description="Polar residues" evidence="4">
    <location>
        <begin position="1433"/>
        <end position="1444"/>
    </location>
</feature>
<keyword evidence="2" id="KW-1015">Disulfide bond</keyword>
<dbReference type="PROSITE" id="PS50835">
    <property type="entry name" value="IG_LIKE"/>
    <property type="match status" value="6"/>
</dbReference>
<feature type="domain" description="Fibronectin type-III" evidence="8">
    <location>
        <begin position="610"/>
        <end position="706"/>
    </location>
</feature>
<dbReference type="FunFam" id="2.60.40.10:FF:000032">
    <property type="entry name" value="palladin isoform X1"/>
    <property type="match status" value="1"/>
</dbReference>
<keyword evidence="6" id="KW-0732">Signal</keyword>
<feature type="domain" description="Fibronectin type-III" evidence="8">
    <location>
        <begin position="708"/>
        <end position="810"/>
    </location>
</feature>
<evidence type="ECO:0000256" key="4">
    <source>
        <dbReference type="SAM" id="MobiDB-lite"/>
    </source>
</evidence>
<feature type="domain" description="Fibronectin type-III" evidence="8">
    <location>
        <begin position="1030"/>
        <end position="1123"/>
    </location>
</feature>
<dbReference type="InterPro" id="IPR003599">
    <property type="entry name" value="Ig_sub"/>
</dbReference>
<evidence type="ECO:0000256" key="6">
    <source>
        <dbReference type="SAM" id="SignalP"/>
    </source>
</evidence>
<feature type="compositionally biased region" description="Low complexity" evidence="4">
    <location>
        <begin position="691"/>
        <end position="709"/>
    </location>
</feature>
<feature type="domain" description="Ig-like" evidence="7">
    <location>
        <begin position="137"/>
        <end position="212"/>
    </location>
</feature>
<keyword evidence="3" id="KW-0393">Immunoglobulin domain</keyword>
<evidence type="ECO:0000313" key="10">
    <source>
        <dbReference type="Proteomes" id="UP001497497"/>
    </source>
</evidence>
<feature type="domain" description="Fibronectin type-III" evidence="8">
    <location>
        <begin position="815"/>
        <end position="924"/>
    </location>
</feature>
<proteinExistence type="predicted"/>
<dbReference type="PANTHER" id="PTHR44170:SF6">
    <property type="entry name" value="CONTACTIN"/>
    <property type="match status" value="1"/>
</dbReference>
<dbReference type="CDD" id="cd00063">
    <property type="entry name" value="FN3"/>
    <property type="match status" value="5"/>
</dbReference>
<evidence type="ECO:0000256" key="1">
    <source>
        <dbReference type="ARBA" id="ARBA00022737"/>
    </source>
</evidence>
<keyword evidence="5" id="KW-0812">Transmembrane</keyword>
<keyword evidence="5" id="KW-1133">Transmembrane helix</keyword>
<dbReference type="EMBL" id="CAXITT010000107">
    <property type="protein sequence ID" value="CAL1532139.1"/>
    <property type="molecule type" value="Genomic_DNA"/>
</dbReference>
<evidence type="ECO:0000259" key="7">
    <source>
        <dbReference type="PROSITE" id="PS50835"/>
    </source>
</evidence>
<feature type="compositionally biased region" description="Basic and acidic residues" evidence="4">
    <location>
        <begin position="1230"/>
        <end position="1328"/>
    </location>
</feature>
<gene>
    <name evidence="9" type="ORF">GSLYS_00006218001</name>
</gene>
<dbReference type="InterPro" id="IPR007110">
    <property type="entry name" value="Ig-like_dom"/>
</dbReference>
<organism evidence="9 10">
    <name type="scientific">Lymnaea stagnalis</name>
    <name type="common">Great pond snail</name>
    <name type="synonym">Helix stagnalis</name>
    <dbReference type="NCBI Taxonomy" id="6523"/>
    <lineage>
        <taxon>Eukaryota</taxon>
        <taxon>Metazoa</taxon>
        <taxon>Spiralia</taxon>
        <taxon>Lophotrochozoa</taxon>
        <taxon>Mollusca</taxon>
        <taxon>Gastropoda</taxon>
        <taxon>Heterobranchia</taxon>
        <taxon>Euthyneura</taxon>
        <taxon>Panpulmonata</taxon>
        <taxon>Hygrophila</taxon>
        <taxon>Lymnaeoidea</taxon>
        <taxon>Lymnaeidae</taxon>
        <taxon>Lymnaea</taxon>
    </lineage>
</organism>
<feature type="domain" description="Ig-like" evidence="7">
    <location>
        <begin position="325"/>
        <end position="418"/>
    </location>
</feature>
<feature type="domain" description="Fibronectin type-III" evidence="8">
    <location>
        <begin position="925"/>
        <end position="1029"/>
    </location>
</feature>
<feature type="transmembrane region" description="Helical" evidence="5">
    <location>
        <begin position="1130"/>
        <end position="1154"/>
    </location>
</feature>
<dbReference type="InterPro" id="IPR013098">
    <property type="entry name" value="Ig_I-set"/>
</dbReference>
<dbReference type="InterPro" id="IPR036116">
    <property type="entry name" value="FN3_sf"/>
</dbReference>
<dbReference type="SMART" id="SM00060">
    <property type="entry name" value="FN3"/>
    <property type="match status" value="5"/>
</dbReference>
<sequence length="1444" mass="162244">MATTTYIRLLSISMAISLIQGVTIPPKIIKQGPPDIFFKVGETVKMECEASGEPLPAYTWRRAEIPFSPEGNDDRVVIQKGIGTIIINSPEDKDEGLYQCFATNSFGTAATIKFNLRMAKLEEFSTQQPIYHTPVLGDHLKLTCQSPDSVPDGHVTWVVNEGGFLKPVMWDSRVTVDYDDCLHFTYVTAADAMNGNPYQCMVSNPVMRMSVRGPLQYIQPQGSVELTSRMKKVWPNSRFDEQGLVGSDFKMKCIFSGNPTPTVRWTKKDSDKFNDRVLLGNSGGQELVIRDLSFDDAGTYLCDGTKEHEASSLEMSINLNINSRPYWVAKPKDVTLAEKGTAEFNCVAGGLPQVAIFWFVNGARLEDALKTDPRLDGRFQHLRDNKIVFQNVNQDDAMVFQCNVTNVHGYIWAEAILNVLSEAPTILERPSAVRVAEGHPFEIPCRINGKPDPIITWFREETPITGGRYVIQESGNLFVQKAVLSDAGQYRCHVKNYLGEDEGSGSLTVRRKTLLEVKPMDVEVQSGVNAKFTCSGTTDPEEISNMVIYWMKDHNPVQLGTRMFLNKQDNSLAISGTEQRDTGTYTCVISNGLDNDTASARLVVTDVPFPPTQVMVNNSCSSGFAEVTWMTGSFNNAPIQYFIIEYITTIDPNHWVFAAQVYYTEAMANITLSTGLTYFFRVTSYNKIGASNPSEPSTTSCTTSPDKPTQNPRNLRTIGDIPGTLHVEWTPVPPEHQGGPGCGYLLTIMKVGESRPSEVSVSLGDWRIYEYVHNSTGIPYQRYQITIKAINPSGNSNESAPSIIGYSYEGIPQISPYDLKALDVSSDTLTLQWKFDSAEIGKVDSKIRGQFMGFKIQFWEQGLRGETIRDVDVRPGDLSPQGDTYNVTFRHLIPNTRLEARVALLNNFYVSAPSESVTFTTPPGLPGPIQYMKEVNIADNHINLEWRPPLDNRGDLIGYDIGYQEVIKGLRLGELQERIPQIDDAFATTAMLSGLLPDTKYRIHVWARTTAGRGEGFYIERTTARSGMPSIPRFSIAGVGPNYINVTWWRDPLLSSGSIIIVEFRKQDGGEWLSTSPDVSKDWAKLSLLQPGINYLVRIVVVTGDLRRISEEEEVRTSGTAKAYDIIANLGWLLAMITSILLHIGLLIGFVICYRRGFRFKTQVKENKVETYREGEETYSGTHYKGVELTPTSHEKNFEPIGHVNQIYEHRQGYYSDESDGDNDYYNRPNPHDPHDGSDKGDYYDQDSVDDKKIGMDDSQHDSMPSDHQYEDYDLRGEPDHSPYQAEDYHHDDLESSMDSRGHHREPYAPGRQKDTRKPRKSEKDPAHNVHLHTSQQHQDDAEDRYFDLEHPPAGRRYSDLEEHPVLEDPRERHEYESYTARRSRDARQPRAARVQRVVRQERISDDDDDHHPVGGPSQGGQPRRDPGVPVSEQGSAYTASTTV</sequence>
<dbReference type="Pfam" id="PF13927">
    <property type="entry name" value="Ig_3"/>
    <property type="match status" value="1"/>
</dbReference>
<dbReference type="CDD" id="cd00096">
    <property type="entry name" value="Ig"/>
    <property type="match status" value="1"/>
</dbReference>
<dbReference type="PROSITE" id="PS50853">
    <property type="entry name" value="FN3"/>
    <property type="match status" value="5"/>
</dbReference>
<name>A0AAV2HFE7_LYMST</name>
<dbReference type="PANTHER" id="PTHR44170">
    <property type="entry name" value="PROTEIN SIDEKICK"/>
    <property type="match status" value="1"/>
</dbReference>
<dbReference type="InterPro" id="IPR003961">
    <property type="entry name" value="FN3_dom"/>
</dbReference>
<dbReference type="GO" id="GO:0098609">
    <property type="term" value="P:cell-cell adhesion"/>
    <property type="evidence" value="ECO:0007669"/>
    <property type="project" value="TreeGrafter"/>
</dbReference>
<dbReference type="Gene3D" id="2.60.40.10">
    <property type="entry name" value="Immunoglobulins"/>
    <property type="match status" value="10"/>
</dbReference>
<comment type="caution">
    <text evidence="9">The sequence shown here is derived from an EMBL/GenBank/DDBJ whole genome shotgun (WGS) entry which is preliminary data.</text>
</comment>
<dbReference type="InterPro" id="IPR036179">
    <property type="entry name" value="Ig-like_dom_sf"/>
</dbReference>
<evidence type="ECO:0000256" key="5">
    <source>
        <dbReference type="SAM" id="Phobius"/>
    </source>
</evidence>
<reference evidence="9 10" key="1">
    <citation type="submission" date="2024-04" db="EMBL/GenBank/DDBJ databases">
        <authorList>
            <consortium name="Genoscope - CEA"/>
            <person name="William W."/>
        </authorList>
    </citation>
    <scope>NUCLEOTIDE SEQUENCE [LARGE SCALE GENOMIC DNA]</scope>
</reference>
<feature type="signal peptide" evidence="6">
    <location>
        <begin position="1"/>
        <end position="21"/>
    </location>
</feature>
<dbReference type="Pfam" id="PF00041">
    <property type="entry name" value="fn3"/>
    <property type="match status" value="1"/>
</dbReference>
<feature type="chain" id="PRO_5043830732" evidence="6">
    <location>
        <begin position="22"/>
        <end position="1444"/>
    </location>
</feature>
<feature type="domain" description="Ig-like" evidence="7">
    <location>
        <begin position="220"/>
        <end position="318"/>
    </location>
</feature>
<dbReference type="InterPro" id="IPR013783">
    <property type="entry name" value="Ig-like_fold"/>
</dbReference>
<dbReference type="SMART" id="SM00409">
    <property type="entry name" value="IG"/>
    <property type="match status" value="6"/>
</dbReference>
<evidence type="ECO:0000256" key="2">
    <source>
        <dbReference type="ARBA" id="ARBA00023157"/>
    </source>
</evidence>
<dbReference type="SMART" id="SM00408">
    <property type="entry name" value="IGc2"/>
    <property type="match status" value="5"/>
</dbReference>
<keyword evidence="10" id="KW-1185">Reference proteome</keyword>
<keyword evidence="5" id="KW-0472">Membrane</keyword>
<feature type="domain" description="Ig-like" evidence="7">
    <location>
        <begin position="512"/>
        <end position="605"/>
    </location>
</feature>
<evidence type="ECO:0000313" key="9">
    <source>
        <dbReference type="EMBL" id="CAL1532139.1"/>
    </source>
</evidence>
<evidence type="ECO:0000259" key="8">
    <source>
        <dbReference type="PROSITE" id="PS50853"/>
    </source>
</evidence>
<dbReference type="GO" id="GO:0016020">
    <property type="term" value="C:membrane"/>
    <property type="evidence" value="ECO:0007669"/>
    <property type="project" value="UniProtKB-SubCell"/>
</dbReference>
<dbReference type="Pfam" id="PF07679">
    <property type="entry name" value="I-set"/>
    <property type="match status" value="4"/>
</dbReference>
<protein>
    <submittedName>
        <fullName evidence="9">Uncharacterized protein</fullName>
    </submittedName>
</protein>
<feature type="domain" description="Ig-like" evidence="7">
    <location>
        <begin position="424"/>
        <end position="510"/>
    </location>
</feature>
<dbReference type="Proteomes" id="UP001497497">
    <property type="component" value="Unassembled WGS sequence"/>
</dbReference>
<feature type="region of interest" description="Disordered" evidence="4">
    <location>
        <begin position="691"/>
        <end position="715"/>
    </location>
</feature>
<feature type="domain" description="Ig-like" evidence="7">
    <location>
        <begin position="26"/>
        <end position="113"/>
    </location>
</feature>
<dbReference type="InterPro" id="IPR003598">
    <property type="entry name" value="Ig_sub2"/>
</dbReference>